<proteinExistence type="predicted"/>
<dbReference type="Proteomes" id="UP001626550">
    <property type="component" value="Unassembled WGS sequence"/>
</dbReference>
<evidence type="ECO:0000259" key="1">
    <source>
        <dbReference type="Pfam" id="PF00079"/>
    </source>
</evidence>
<name>A0ABD2PPH4_9PLAT</name>
<accession>A0ABD2PPH4</accession>
<gene>
    <name evidence="2" type="ORF">Ciccas_012478</name>
</gene>
<dbReference type="EMBL" id="JBJKFK010004449">
    <property type="protein sequence ID" value="KAL3308983.1"/>
    <property type="molecule type" value="Genomic_DNA"/>
</dbReference>
<dbReference type="SUPFAM" id="SSF56574">
    <property type="entry name" value="Serpins"/>
    <property type="match status" value="1"/>
</dbReference>
<dbReference type="AlphaFoldDB" id="A0ABD2PPH4"/>
<dbReference type="InterPro" id="IPR042178">
    <property type="entry name" value="Serpin_sf_1"/>
</dbReference>
<organism evidence="2 3">
    <name type="scientific">Cichlidogyrus casuarinus</name>
    <dbReference type="NCBI Taxonomy" id="1844966"/>
    <lineage>
        <taxon>Eukaryota</taxon>
        <taxon>Metazoa</taxon>
        <taxon>Spiralia</taxon>
        <taxon>Lophotrochozoa</taxon>
        <taxon>Platyhelminthes</taxon>
        <taxon>Monogenea</taxon>
        <taxon>Monopisthocotylea</taxon>
        <taxon>Dactylogyridea</taxon>
        <taxon>Ancyrocephalidae</taxon>
        <taxon>Cichlidogyrus</taxon>
    </lineage>
</organism>
<dbReference type="InterPro" id="IPR023796">
    <property type="entry name" value="Serpin_dom"/>
</dbReference>
<dbReference type="Pfam" id="PF00079">
    <property type="entry name" value="Serpin"/>
    <property type="match status" value="1"/>
</dbReference>
<dbReference type="Gene3D" id="3.30.497.10">
    <property type="entry name" value="Antithrombin, subunit I, domain 2"/>
    <property type="match status" value="1"/>
</dbReference>
<dbReference type="InterPro" id="IPR036186">
    <property type="entry name" value="Serpin_sf"/>
</dbReference>
<dbReference type="Gene3D" id="2.30.39.10">
    <property type="entry name" value="Alpha-1-antitrypsin, domain 1"/>
    <property type="match status" value="1"/>
</dbReference>
<comment type="caution">
    <text evidence="2">The sequence shown here is derived from an EMBL/GenBank/DDBJ whole genome shotgun (WGS) entry which is preliminary data.</text>
</comment>
<evidence type="ECO:0000313" key="3">
    <source>
        <dbReference type="Proteomes" id="UP001626550"/>
    </source>
</evidence>
<sequence length="375" mass="42585">MCFNLGDAVLLLSTLIPSNPTSNSFHRRIISFLASVLPDIFSPSGLLYVIGTLLVALEKPSKELLTGYQILDQSSVISNAFNVSQTVVNGLSDNKHCSKYQGENDLWTGVSKNSTICLANSLTIPEKVSLKSNVVPVLSKLGIAVQDNPAQIITFSNKISIAATWKRYLEEDKMRNEFWESRNKIHKTPMLCEWDNLPFYQDQKRGFKIVEYPLDPLNKNDKLKFLLILPLERFEPVQGPRSVSEFEKILQNMEARYLDFCLPAFKKSETVYLNGYLEEILGEKIFPKLQQEALQLMDINVAKDDPKVDFKQMIDFEVSAKGLEPMDNSLVKQLPLFGRSTPNESFLCDEPFDFALYDREKKSLLILGHFASPQQ</sequence>
<protein>
    <recommendedName>
        <fullName evidence="1">Serpin domain-containing protein</fullName>
    </recommendedName>
</protein>
<dbReference type="InterPro" id="IPR042185">
    <property type="entry name" value="Serpin_sf_2"/>
</dbReference>
<keyword evidence="3" id="KW-1185">Reference proteome</keyword>
<evidence type="ECO:0000313" key="2">
    <source>
        <dbReference type="EMBL" id="KAL3308983.1"/>
    </source>
</evidence>
<reference evidence="2 3" key="1">
    <citation type="submission" date="2024-11" db="EMBL/GenBank/DDBJ databases">
        <title>Adaptive evolution of stress response genes in parasites aligns with host niche diversity.</title>
        <authorList>
            <person name="Hahn C."/>
            <person name="Resl P."/>
        </authorList>
    </citation>
    <scope>NUCLEOTIDE SEQUENCE [LARGE SCALE GENOMIC DNA]</scope>
    <source>
        <strain evidence="2">EGGRZ-B1_66</strain>
        <tissue evidence="2">Body</tissue>
    </source>
</reference>
<feature type="domain" description="Serpin" evidence="1">
    <location>
        <begin position="148"/>
        <end position="373"/>
    </location>
</feature>